<dbReference type="Pfam" id="PF03466">
    <property type="entry name" value="LysR_substrate"/>
    <property type="match status" value="1"/>
</dbReference>
<organism evidence="6">
    <name type="scientific">Hydrogenovibrio crunogenus (strain DSM 25203 / XCL-2)</name>
    <name type="common">Thiomicrospira crunogena</name>
    <dbReference type="NCBI Taxonomy" id="317025"/>
    <lineage>
        <taxon>Bacteria</taxon>
        <taxon>Pseudomonadati</taxon>
        <taxon>Pseudomonadota</taxon>
        <taxon>Gammaproteobacteria</taxon>
        <taxon>Thiotrichales</taxon>
        <taxon>Piscirickettsiaceae</taxon>
        <taxon>Hydrogenovibrio</taxon>
    </lineage>
</organism>
<keyword evidence="2" id="KW-0805">Transcription regulation</keyword>
<dbReference type="SUPFAM" id="SSF46785">
    <property type="entry name" value="Winged helix' DNA-binding domain"/>
    <property type="match status" value="1"/>
</dbReference>
<dbReference type="InterPro" id="IPR036390">
    <property type="entry name" value="WH_DNA-bd_sf"/>
</dbReference>
<evidence type="ECO:0000313" key="6">
    <source>
        <dbReference type="EMBL" id="ABB42773.1"/>
    </source>
</evidence>
<evidence type="ECO:0000259" key="5">
    <source>
        <dbReference type="PROSITE" id="PS50931"/>
    </source>
</evidence>
<evidence type="ECO:0000256" key="3">
    <source>
        <dbReference type="ARBA" id="ARBA00023125"/>
    </source>
</evidence>
<dbReference type="Gene3D" id="3.40.190.10">
    <property type="entry name" value="Periplasmic binding protein-like II"/>
    <property type="match status" value="1"/>
</dbReference>
<accession>Q31DK0</accession>
<dbReference type="InterPro" id="IPR000847">
    <property type="entry name" value="LysR_HTH_N"/>
</dbReference>
<gene>
    <name evidence="6" type="ordered locus">Tcr_2185</name>
</gene>
<name>Q31DK0_HYDCU</name>
<dbReference type="Pfam" id="PF00126">
    <property type="entry name" value="HTH_1"/>
    <property type="match status" value="1"/>
</dbReference>
<comment type="similarity">
    <text evidence="1">Belongs to the LysR transcriptional regulatory family.</text>
</comment>
<sequence>MIELKHLKTLQALQQEGSVNKAATSLFMTQSALSHQIKQLEQSLNLKLFERKSSPLIWTSAGKILLKTAQDVLPKLDQAETTLRSLEKGEQGRLFIGVECHTCFEWLLPVMRAYQQEWQGVDLDIINSLANSANHSALQNLKHQKLDLVVTSDPVPMPELVFKELFSYELVLVVPVGHALSELSWVSPEDFRQQTLIHYPVPREKLDIFKRFLNPAGIQPAAERHSEMTLMMLQLVEGHKGVCVLPRWLLETLSDFQHLPRIRIGAQGLWANLYAAIHRDSENKAYLNNFIERVKQRMT</sequence>
<evidence type="ECO:0000256" key="4">
    <source>
        <dbReference type="ARBA" id="ARBA00023163"/>
    </source>
</evidence>
<dbReference type="STRING" id="317025.Tcr_2185"/>
<dbReference type="GO" id="GO:0003700">
    <property type="term" value="F:DNA-binding transcription factor activity"/>
    <property type="evidence" value="ECO:0007669"/>
    <property type="project" value="InterPro"/>
</dbReference>
<dbReference type="PRINTS" id="PR00039">
    <property type="entry name" value="HTHLYSR"/>
</dbReference>
<dbReference type="eggNOG" id="COG0583">
    <property type="taxonomic scope" value="Bacteria"/>
</dbReference>
<dbReference type="GO" id="GO:0000976">
    <property type="term" value="F:transcription cis-regulatory region binding"/>
    <property type="evidence" value="ECO:0007669"/>
    <property type="project" value="TreeGrafter"/>
</dbReference>
<dbReference type="FunFam" id="1.10.10.10:FF:000001">
    <property type="entry name" value="LysR family transcriptional regulator"/>
    <property type="match status" value="1"/>
</dbReference>
<dbReference type="InterPro" id="IPR036388">
    <property type="entry name" value="WH-like_DNA-bd_sf"/>
</dbReference>
<evidence type="ECO:0000256" key="2">
    <source>
        <dbReference type="ARBA" id="ARBA00023015"/>
    </source>
</evidence>
<dbReference type="PANTHER" id="PTHR30126:SF25">
    <property type="entry name" value="HTH-TYPE TRANSCRIPTIONAL REGULATOR METR"/>
    <property type="match status" value="1"/>
</dbReference>
<dbReference type="InterPro" id="IPR005119">
    <property type="entry name" value="LysR_subst-bd"/>
</dbReference>
<dbReference type="HOGENOM" id="CLU_039613_6_0_6"/>
<feature type="domain" description="HTH lysR-type" evidence="5">
    <location>
        <begin position="2"/>
        <end position="59"/>
    </location>
</feature>
<dbReference type="SUPFAM" id="SSF53850">
    <property type="entry name" value="Periplasmic binding protein-like II"/>
    <property type="match status" value="1"/>
</dbReference>
<dbReference type="KEGG" id="tcx:Tcr_2185"/>
<keyword evidence="4" id="KW-0804">Transcription</keyword>
<dbReference type="EMBL" id="CP000109">
    <property type="protein sequence ID" value="ABB42773.1"/>
    <property type="molecule type" value="Genomic_DNA"/>
</dbReference>
<dbReference type="PANTHER" id="PTHR30126">
    <property type="entry name" value="HTH-TYPE TRANSCRIPTIONAL REGULATOR"/>
    <property type="match status" value="1"/>
</dbReference>
<evidence type="ECO:0000256" key="1">
    <source>
        <dbReference type="ARBA" id="ARBA00009437"/>
    </source>
</evidence>
<keyword evidence="3" id="KW-0238">DNA-binding</keyword>
<dbReference type="PROSITE" id="PS50931">
    <property type="entry name" value="HTH_LYSR"/>
    <property type="match status" value="1"/>
</dbReference>
<protein>
    <submittedName>
        <fullName evidence="6">Transcriptional regulator, LysR family</fullName>
    </submittedName>
</protein>
<reference evidence="6" key="1">
    <citation type="submission" date="2006-07" db="EMBL/GenBank/DDBJ databases">
        <title>Complete sequence of Thiomicrospira crunogena XCL-2.</title>
        <authorList>
            <consortium name="US DOE Joint Genome Institute"/>
            <person name="Copeland A."/>
            <person name="Lucas S."/>
            <person name="Lapidus A."/>
            <person name="Barry K."/>
            <person name="Detter J.C."/>
            <person name="Glavina del Rio T."/>
            <person name="Hammon N."/>
            <person name="Israni S."/>
            <person name="Dalin E."/>
            <person name="Tice H."/>
            <person name="Pitluck S."/>
            <person name="Chain P."/>
            <person name="Malfatti S."/>
            <person name="Shin M."/>
            <person name="Vergez L."/>
            <person name="Schmutz J."/>
            <person name="Larimer F."/>
            <person name="Land M."/>
            <person name="Hauser L."/>
            <person name="Kyrpides N."/>
            <person name="Lykidis A."/>
            <person name="Scott K.M."/>
            <person name="Sievert S."/>
            <person name="Kerfeld C."/>
            <person name="Freyermuth S."/>
            <person name="Dobrinski K."/>
            <person name="Boller A."/>
            <person name="Fitzpatrick K."/>
            <person name="Thoma P."/>
            <person name="Moore J."/>
            <person name="Richardson P."/>
        </authorList>
    </citation>
    <scope>NUCLEOTIDE SEQUENCE</scope>
    <source>
        <strain evidence="6">XCL-2</strain>
    </source>
</reference>
<dbReference type="Gene3D" id="1.10.10.10">
    <property type="entry name" value="Winged helix-like DNA-binding domain superfamily/Winged helix DNA-binding domain"/>
    <property type="match status" value="1"/>
</dbReference>
<dbReference type="OrthoDB" id="155872at2"/>
<dbReference type="AlphaFoldDB" id="Q31DK0"/>
<proteinExistence type="inferred from homology"/>